<reference evidence="1" key="1">
    <citation type="submission" date="2023-03" db="EMBL/GenBank/DDBJ databases">
        <title>Massive genome expansion in bonnet fungi (Mycena s.s.) driven by repeated elements and novel gene families across ecological guilds.</title>
        <authorList>
            <consortium name="Lawrence Berkeley National Laboratory"/>
            <person name="Harder C.B."/>
            <person name="Miyauchi S."/>
            <person name="Viragh M."/>
            <person name="Kuo A."/>
            <person name="Thoen E."/>
            <person name="Andreopoulos B."/>
            <person name="Lu D."/>
            <person name="Skrede I."/>
            <person name="Drula E."/>
            <person name="Henrissat B."/>
            <person name="Morin E."/>
            <person name="Kohler A."/>
            <person name="Barry K."/>
            <person name="LaButti K."/>
            <person name="Morin E."/>
            <person name="Salamov A."/>
            <person name="Lipzen A."/>
            <person name="Mereny Z."/>
            <person name="Hegedus B."/>
            <person name="Baldrian P."/>
            <person name="Stursova M."/>
            <person name="Weitz H."/>
            <person name="Taylor A."/>
            <person name="Grigoriev I.V."/>
            <person name="Nagy L.G."/>
            <person name="Martin F."/>
            <person name="Kauserud H."/>
        </authorList>
    </citation>
    <scope>NUCLEOTIDE SEQUENCE</scope>
    <source>
        <strain evidence="1">CBHHK188m</strain>
    </source>
</reference>
<gene>
    <name evidence="1" type="ORF">DFH07DRAFT_974105</name>
</gene>
<keyword evidence="2" id="KW-1185">Reference proteome</keyword>
<dbReference type="SUPFAM" id="SSF54373">
    <property type="entry name" value="FAD-linked reductases, C-terminal domain"/>
    <property type="match status" value="1"/>
</dbReference>
<comment type="caution">
    <text evidence="1">The sequence shown here is derived from an EMBL/GenBank/DDBJ whole genome shotgun (WGS) entry which is preliminary data.</text>
</comment>
<evidence type="ECO:0000313" key="2">
    <source>
        <dbReference type="Proteomes" id="UP001215280"/>
    </source>
</evidence>
<evidence type="ECO:0000313" key="1">
    <source>
        <dbReference type="EMBL" id="KAJ7715722.1"/>
    </source>
</evidence>
<dbReference type="Gene3D" id="3.30.560.10">
    <property type="entry name" value="Glucose Oxidase, domain 3"/>
    <property type="match status" value="1"/>
</dbReference>
<sequence>MSDHPGIAWTANSTQTLESVTQNATAFNEAYEQWNRSHTGPFVDLGTTDIGWFRLDPDSPIFENFTDPSAGPDTAHIELVFSVSWDSLATAPLPSHQAILCLYIGLTVVTLVSRGSVTLQSSNSLDPPLIGPSYMTSEFDLFAAGEGHARKIFTAPVQWSDYIIAPLVDLANFTTDAQHHGEHVAHCWHCCDVGVECHMES</sequence>
<dbReference type="Proteomes" id="UP001215280">
    <property type="component" value="Unassembled WGS sequence"/>
</dbReference>
<dbReference type="EMBL" id="JARJLG010000343">
    <property type="protein sequence ID" value="KAJ7715722.1"/>
    <property type="molecule type" value="Genomic_DNA"/>
</dbReference>
<dbReference type="AlphaFoldDB" id="A0AAD7H9K8"/>
<name>A0AAD7H9K8_9AGAR</name>
<protein>
    <submittedName>
        <fullName evidence="1">Uncharacterized protein</fullName>
    </submittedName>
</protein>
<accession>A0AAD7H9K8</accession>
<proteinExistence type="predicted"/>
<organism evidence="1 2">
    <name type="scientific">Mycena maculata</name>
    <dbReference type="NCBI Taxonomy" id="230809"/>
    <lineage>
        <taxon>Eukaryota</taxon>
        <taxon>Fungi</taxon>
        <taxon>Dikarya</taxon>
        <taxon>Basidiomycota</taxon>
        <taxon>Agaricomycotina</taxon>
        <taxon>Agaricomycetes</taxon>
        <taxon>Agaricomycetidae</taxon>
        <taxon>Agaricales</taxon>
        <taxon>Marasmiineae</taxon>
        <taxon>Mycenaceae</taxon>
        <taxon>Mycena</taxon>
    </lineage>
</organism>